<evidence type="ECO:0000313" key="1">
    <source>
        <dbReference type="EMBL" id="SDQ80307.1"/>
    </source>
</evidence>
<dbReference type="InterPro" id="IPR017642">
    <property type="entry name" value="DNA_S_mod_DndB"/>
</dbReference>
<keyword evidence="2" id="KW-1185">Reference proteome</keyword>
<dbReference type="Proteomes" id="UP000199365">
    <property type="component" value="Unassembled WGS sequence"/>
</dbReference>
<dbReference type="Pfam" id="PF14072">
    <property type="entry name" value="DndB"/>
    <property type="match status" value="1"/>
</dbReference>
<dbReference type="InterPro" id="IPR017601">
    <property type="entry name" value="DGQHR-contain_dom"/>
</dbReference>
<name>A0A1H1DV60_9BURK</name>
<dbReference type="RefSeq" id="WP_090802708.1">
    <property type="nucleotide sequence ID" value="NZ_FNKX01000001.1"/>
</dbReference>
<evidence type="ECO:0000313" key="2">
    <source>
        <dbReference type="Proteomes" id="UP000199365"/>
    </source>
</evidence>
<protein>
    <submittedName>
        <fullName evidence="1">DNA sulfur modification protein DndB</fullName>
    </submittedName>
</protein>
<proteinExistence type="predicted"/>
<dbReference type="NCBIfam" id="TIGR03233">
    <property type="entry name" value="DNA_S_dndB"/>
    <property type="match status" value="1"/>
</dbReference>
<gene>
    <name evidence="1" type="ORF">SAMN05445850_1788</name>
</gene>
<organism evidence="1 2">
    <name type="scientific">Paraburkholderia tuberum</name>
    <dbReference type="NCBI Taxonomy" id="157910"/>
    <lineage>
        <taxon>Bacteria</taxon>
        <taxon>Pseudomonadati</taxon>
        <taxon>Pseudomonadota</taxon>
        <taxon>Betaproteobacteria</taxon>
        <taxon>Burkholderiales</taxon>
        <taxon>Burkholderiaceae</taxon>
        <taxon>Paraburkholderia</taxon>
    </lineage>
</organism>
<dbReference type="NCBIfam" id="TIGR03187">
    <property type="entry name" value="DGQHR"/>
    <property type="match status" value="1"/>
</dbReference>
<dbReference type="EMBL" id="FNKX01000001">
    <property type="protein sequence ID" value="SDQ80307.1"/>
    <property type="molecule type" value="Genomic_DNA"/>
</dbReference>
<dbReference type="CDD" id="cd16412">
    <property type="entry name" value="dndB"/>
    <property type="match status" value="1"/>
</dbReference>
<accession>A0A1H1DV60</accession>
<dbReference type="STRING" id="157910.SAMN05445850_1788"/>
<reference evidence="2" key="1">
    <citation type="submission" date="2016-10" db="EMBL/GenBank/DDBJ databases">
        <authorList>
            <person name="Varghese N."/>
            <person name="Submissions S."/>
        </authorList>
    </citation>
    <scope>NUCLEOTIDE SEQUENCE [LARGE SCALE GENOMIC DNA]</scope>
    <source>
        <strain evidence="2">DUS833</strain>
    </source>
</reference>
<sequence>MANSFSYVFPAIRGVQAGREYYVSMCPLRLLPKLFLFDEEELVPELRAQRTLNKARVPEIARYIVENKNGYTFSAITASIDGGVAFAPVGSDASSTFRMGTLSVSMEARFIVNDGQHRRAAIEAALATAPELGDETIAVVFFLDRGLERCQQMFADLNRYAVKPSASLGILYDHRSAAANVAKHLSLTSDLFKNLIETERSSLSARSRKLFTLSALHYSIVELLPEKELEDFAAASRKCQQFWELVGEQIPEWIYVRESKMTAGEVRRDFIHCHAIVLQALGRAGRAIFELPNHDLAKRIKKLRSIDWSRKNAVTWEGRAMVGGAMAKSGQNVTLTTNELKHVLGLKLTDDETVAERALLASRGTAPRRRTKVAK</sequence>
<dbReference type="AlphaFoldDB" id="A0A1H1DV60"/>